<feature type="transmembrane region" description="Helical" evidence="6">
    <location>
        <begin position="314"/>
        <end position="335"/>
    </location>
</feature>
<feature type="transmembrane region" description="Helical" evidence="6">
    <location>
        <begin position="175"/>
        <end position="196"/>
    </location>
</feature>
<dbReference type="GO" id="GO:0016020">
    <property type="term" value="C:membrane"/>
    <property type="evidence" value="ECO:0007669"/>
    <property type="project" value="UniProtKB-SubCell"/>
</dbReference>
<organism evidence="7 8">
    <name type="scientific">Veronia pacifica</name>
    <dbReference type="NCBI Taxonomy" id="1080227"/>
    <lineage>
        <taxon>Bacteria</taxon>
        <taxon>Pseudomonadati</taxon>
        <taxon>Pseudomonadota</taxon>
        <taxon>Gammaproteobacteria</taxon>
        <taxon>Vibrionales</taxon>
        <taxon>Vibrionaceae</taxon>
        <taxon>Veronia</taxon>
    </lineage>
</organism>
<evidence type="ECO:0000256" key="1">
    <source>
        <dbReference type="ARBA" id="ARBA00004141"/>
    </source>
</evidence>
<comment type="caution">
    <text evidence="7">The sequence shown here is derived from an EMBL/GenBank/DDBJ whole genome shotgun (WGS) entry which is preliminary data.</text>
</comment>
<dbReference type="OrthoDB" id="9762833at2"/>
<feature type="transmembrane region" description="Helical" evidence="6">
    <location>
        <begin position="216"/>
        <end position="238"/>
    </location>
</feature>
<feature type="transmembrane region" description="Helical" evidence="6">
    <location>
        <begin position="430"/>
        <end position="448"/>
    </location>
</feature>
<keyword evidence="2" id="KW-0813">Transport</keyword>
<feature type="transmembrane region" description="Helical" evidence="6">
    <location>
        <begin position="355"/>
        <end position="380"/>
    </location>
</feature>
<dbReference type="CDD" id="cd10336">
    <property type="entry name" value="SLC6sbd_Tyt1-Like"/>
    <property type="match status" value="1"/>
</dbReference>
<keyword evidence="4 6" id="KW-1133">Transmembrane helix</keyword>
<dbReference type="PANTHER" id="PTHR42948:SF1">
    <property type="entry name" value="TRANSPORTER"/>
    <property type="match status" value="1"/>
</dbReference>
<feature type="transmembrane region" description="Helical" evidence="6">
    <location>
        <begin position="386"/>
        <end position="403"/>
    </location>
</feature>
<feature type="transmembrane region" description="Helical" evidence="6">
    <location>
        <begin position="250"/>
        <end position="274"/>
    </location>
</feature>
<reference evidence="7 8" key="1">
    <citation type="submission" date="2016-05" db="EMBL/GenBank/DDBJ databases">
        <title>Genomic Taxonomy of the Vibrionaceae.</title>
        <authorList>
            <person name="Gomez-Gil B."/>
            <person name="Enciso-Ibarra J."/>
        </authorList>
    </citation>
    <scope>NUCLEOTIDE SEQUENCE [LARGE SCALE GENOMIC DNA]</scope>
    <source>
        <strain evidence="7 8">CAIM 1920</strain>
    </source>
</reference>
<evidence type="ECO:0000256" key="4">
    <source>
        <dbReference type="ARBA" id="ARBA00022989"/>
    </source>
</evidence>
<protein>
    <submittedName>
        <fullName evidence="7">Transporter</fullName>
    </submittedName>
</protein>
<feature type="transmembrane region" description="Helical" evidence="6">
    <location>
        <begin position="12"/>
        <end position="31"/>
    </location>
</feature>
<dbReference type="PROSITE" id="PS50267">
    <property type="entry name" value="NA_NEUROTRAN_SYMP_3"/>
    <property type="match status" value="1"/>
</dbReference>
<evidence type="ECO:0000256" key="3">
    <source>
        <dbReference type="ARBA" id="ARBA00022692"/>
    </source>
</evidence>
<feature type="transmembrane region" description="Helical" evidence="6">
    <location>
        <begin position="145"/>
        <end position="163"/>
    </location>
</feature>
<dbReference type="PANTHER" id="PTHR42948">
    <property type="entry name" value="TRANSPORTER"/>
    <property type="match status" value="1"/>
</dbReference>
<evidence type="ECO:0000256" key="2">
    <source>
        <dbReference type="ARBA" id="ARBA00022448"/>
    </source>
</evidence>
<dbReference type="Pfam" id="PF00209">
    <property type="entry name" value="SNF"/>
    <property type="match status" value="2"/>
</dbReference>
<dbReference type="AlphaFoldDB" id="A0A1C3EIA5"/>
<keyword evidence="8" id="KW-1185">Reference proteome</keyword>
<gene>
    <name evidence="7" type="ORF">A8L45_12535</name>
</gene>
<dbReference type="InterPro" id="IPR047218">
    <property type="entry name" value="YocR/YhdH-like"/>
</dbReference>
<dbReference type="STRING" id="1080227.A8L45_12535"/>
<dbReference type="PRINTS" id="PR00176">
    <property type="entry name" value="NANEUSMPORT"/>
</dbReference>
<feature type="transmembrane region" description="Helical" evidence="6">
    <location>
        <begin position="85"/>
        <end position="110"/>
    </location>
</feature>
<name>A0A1C3EIA5_9GAMM</name>
<dbReference type="InterPro" id="IPR000175">
    <property type="entry name" value="Na/ntran_symport"/>
</dbReference>
<dbReference type="EMBL" id="LYBM01000021">
    <property type="protein sequence ID" value="ODA32960.1"/>
    <property type="molecule type" value="Genomic_DNA"/>
</dbReference>
<comment type="subcellular location">
    <subcellularLocation>
        <location evidence="1">Membrane</location>
        <topology evidence="1">Multi-pass membrane protein</topology>
    </subcellularLocation>
</comment>
<keyword evidence="3 6" id="KW-0812">Transmembrane</keyword>
<proteinExistence type="predicted"/>
<dbReference type="NCBIfam" id="NF037979">
    <property type="entry name" value="Na_transp"/>
    <property type="match status" value="1"/>
</dbReference>
<dbReference type="Proteomes" id="UP000094936">
    <property type="component" value="Unassembled WGS sequence"/>
</dbReference>
<sequence>MATGREQFSSKMGFILAAAGAAVGLGNIWGFPTQAASNGGGAFLIVYLVMILVVAYPMLVVELAIGRHGRANPIDSMKVLTEKPLLKQLGAGVGVLGLMVPCLVLSFYAIVGGWIICFFLAAGCQIAGLEEAAQWLTAFTPQRNMLGAVIFYLLTAVIVQAGVKAGIEKWSRRLMPALLVMFVVMFVYVMTLQGAVDGLKQFLIPDVSKVMNKDLLLAAMGQGFFSLTIGGCSMLIYGSYLRKDENLPKIALNVALVDTLVAVLAGLVILPAMYAAMAKGVQIYGAQGELKSASTLVFDVLPTLFDNLGAMGPFAALFFFGLMTIAALTSSISMLECPVSLISEKSGVNRQAASWLLTVVIGIASIIIIFNFDALFGLVAKVATQYIQPFAAFMFCLFGGWVWQRAKKLEHIGDGIDGFESGLFWKVWPFYVRYICPLLVAAVLWVSVFA</sequence>
<dbReference type="SUPFAM" id="SSF161070">
    <property type="entry name" value="SNF-like"/>
    <property type="match status" value="1"/>
</dbReference>
<evidence type="ECO:0000256" key="6">
    <source>
        <dbReference type="SAM" id="Phobius"/>
    </source>
</evidence>
<evidence type="ECO:0000256" key="5">
    <source>
        <dbReference type="ARBA" id="ARBA00023136"/>
    </source>
</evidence>
<keyword evidence="5 6" id="KW-0472">Membrane</keyword>
<dbReference type="RefSeq" id="WP_068902773.1">
    <property type="nucleotide sequence ID" value="NZ_JBHUIF010000024.1"/>
</dbReference>
<dbReference type="InterPro" id="IPR037272">
    <property type="entry name" value="SNS_sf"/>
</dbReference>
<evidence type="ECO:0000313" key="7">
    <source>
        <dbReference type="EMBL" id="ODA32960.1"/>
    </source>
</evidence>
<accession>A0A1C3EIA5</accession>
<evidence type="ECO:0000313" key="8">
    <source>
        <dbReference type="Proteomes" id="UP000094936"/>
    </source>
</evidence>
<feature type="transmembrane region" description="Helical" evidence="6">
    <location>
        <begin position="43"/>
        <end position="65"/>
    </location>
</feature>